<dbReference type="PANTHER" id="PTHR24347">
    <property type="entry name" value="SERINE/THREONINE-PROTEIN KINASE"/>
    <property type="match status" value="1"/>
</dbReference>
<dbReference type="SUPFAM" id="SSF56112">
    <property type="entry name" value="Protein kinase-like (PK-like)"/>
    <property type="match status" value="1"/>
</dbReference>
<accession>A0AAV1HX08</accession>
<organism evidence="4 5">
    <name type="scientific">Coccomyxa viridis</name>
    <dbReference type="NCBI Taxonomy" id="1274662"/>
    <lineage>
        <taxon>Eukaryota</taxon>
        <taxon>Viridiplantae</taxon>
        <taxon>Chlorophyta</taxon>
        <taxon>core chlorophytes</taxon>
        <taxon>Trebouxiophyceae</taxon>
        <taxon>Trebouxiophyceae incertae sedis</taxon>
        <taxon>Coccomyxaceae</taxon>
        <taxon>Coccomyxa</taxon>
    </lineage>
</organism>
<gene>
    <name evidence="4" type="ORF">CVIRNUC_001277</name>
</gene>
<evidence type="ECO:0000256" key="2">
    <source>
        <dbReference type="SAM" id="Phobius"/>
    </source>
</evidence>
<dbReference type="GO" id="GO:0004672">
    <property type="term" value="F:protein kinase activity"/>
    <property type="evidence" value="ECO:0007669"/>
    <property type="project" value="InterPro"/>
</dbReference>
<feature type="compositionally biased region" description="Polar residues" evidence="1">
    <location>
        <begin position="79"/>
        <end position="89"/>
    </location>
</feature>
<evidence type="ECO:0000313" key="4">
    <source>
        <dbReference type="EMBL" id="CAK0740798.1"/>
    </source>
</evidence>
<feature type="region of interest" description="Disordered" evidence="1">
    <location>
        <begin position="71"/>
        <end position="92"/>
    </location>
</feature>
<name>A0AAV1HX08_9CHLO</name>
<dbReference type="Gene3D" id="1.10.510.10">
    <property type="entry name" value="Transferase(Phosphotransferase) domain 1"/>
    <property type="match status" value="1"/>
</dbReference>
<feature type="transmembrane region" description="Helical" evidence="2">
    <location>
        <begin position="17"/>
        <end position="35"/>
    </location>
</feature>
<dbReference type="InterPro" id="IPR011009">
    <property type="entry name" value="Kinase-like_dom_sf"/>
</dbReference>
<feature type="domain" description="Protein kinase" evidence="3">
    <location>
        <begin position="104"/>
        <end position="349"/>
    </location>
</feature>
<dbReference type="InterPro" id="IPR000719">
    <property type="entry name" value="Prot_kinase_dom"/>
</dbReference>
<protein>
    <recommendedName>
        <fullName evidence="3">Protein kinase domain-containing protein</fullName>
    </recommendedName>
</protein>
<sequence length="349" mass="39370">MSLCSLAHKAVSAYLRLWWNAFLLICGVHLARFAWRRTTRFGERAIDATVEYLGQWLVTCFGSDGTDRTTCSAHGGRAPSTQTASTNGKPTRRLDSEYVRPLCYTNSRLLGSGSSSSVHEATMHVALKVAQPGQEECLRREATRMTHMKHRYIVKPIFESESKGFFAMALPQAVGSLATFLREDQQFLRMPLSSQIGLLQNLASALTYCHEELTPRLAHCDVRPENILHFNYHKGDFRLADFGAAVEVDSCGHAHLDGRTVHPHMHPCSATDPATSGVKDDIWGFFMVAAAMVCQYHPHGLLRLEFERFQKNKDHVSELMDELRSKLGLRWFQDPQQWAPFLYASRLAT</sequence>
<comment type="caution">
    <text evidence="4">The sequence shown here is derived from an EMBL/GenBank/DDBJ whole genome shotgun (WGS) entry which is preliminary data.</text>
</comment>
<dbReference type="Proteomes" id="UP001314263">
    <property type="component" value="Unassembled WGS sequence"/>
</dbReference>
<dbReference type="AlphaFoldDB" id="A0AAV1HX08"/>
<dbReference type="EMBL" id="CAUYUE010000002">
    <property type="protein sequence ID" value="CAK0740798.1"/>
    <property type="molecule type" value="Genomic_DNA"/>
</dbReference>
<keyword evidence="2" id="KW-1133">Transmembrane helix</keyword>
<keyword evidence="2" id="KW-0812">Transmembrane</keyword>
<reference evidence="4 5" key="1">
    <citation type="submission" date="2023-10" db="EMBL/GenBank/DDBJ databases">
        <authorList>
            <person name="Maclean D."/>
            <person name="Macfadyen A."/>
        </authorList>
    </citation>
    <scope>NUCLEOTIDE SEQUENCE [LARGE SCALE GENOMIC DNA]</scope>
</reference>
<dbReference type="PROSITE" id="PS50011">
    <property type="entry name" value="PROTEIN_KINASE_DOM"/>
    <property type="match status" value="1"/>
</dbReference>
<dbReference type="Pfam" id="PF00069">
    <property type="entry name" value="Pkinase"/>
    <property type="match status" value="1"/>
</dbReference>
<keyword evidence="2" id="KW-0472">Membrane</keyword>
<dbReference type="GO" id="GO:0005524">
    <property type="term" value="F:ATP binding"/>
    <property type="evidence" value="ECO:0007669"/>
    <property type="project" value="InterPro"/>
</dbReference>
<keyword evidence="5" id="KW-1185">Reference proteome</keyword>
<dbReference type="SMART" id="SM00220">
    <property type="entry name" value="S_TKc"/>
    <property type="match status" value="1"/>
</dbReference>
<evidence type="ECO:0000313" key="5">
    <source>
        <dbReference type="Proteomes" id="UP001314263"/>
    </source>
</evidence>
<evidence type="ECO:0000259" key="3">
    <source>
        <dbReference type="PROSITE" id="PS50011"/>
    </source>
</evidence>
<proteinExistence type="predicted"/>
<evidence type="ECO:0000256" key="1">
    <source>
        <dbReference type="SAM" id="MobiDB-lite"/>
    </source>
</evidence>